<comment type="caution">
    <text evidence="1">The sequence shown here is derived from an EMBL/GenBank/DDBJ whole genome shotgun (WGS) entry which is preliminary data.</text>
</comment>
<organism evidence="1 2">
    <name type="scientific">Nephila pilipes</name>
    <name type="common">Giant wood spider</name>
    <name type="synonym">Nephila maculata</name>
    <dbReference type="NCBI Taxonomy" id="299642"/>
    <lineage>
        <taxon>Eukaryota</taxon>
        <taxon>Metazoa</taxon>
        <taxon>Ecdysozoa</taxon>
        <taxon>Arthropoda</taxon>
        <taxon>Chelicerata</taxon>
        <taxon>Arachnida</taxon>
        <taxon>Araneae</taxon>
        <taxon>Araneomorphae</taxon>
        <taxon>Entelegynae</taxon>
        <taxon>Araneoidea</taxon>
        <taxon>Nephilidae</taxon>
        <taxon>Nephila</taxon>
    </lineage>
</organism>
<name>A0A8X6P6S3_NEPPI</name>
<dbReference type="Proteomes" id="UP000887013">
    <property type="component" value="Unassembled WGS sequence"/>
</dbReference>
<protein>
    <submittedName>
        <fullName evidence="1">Uncharacterized protein</fullName>
    </submittedName>
</protein>
<proteinExistence type="predicted"/>
<reference evidence="1" key="1">
    <citation type="submission" date="2020-08" db="EMBL/GenBank/DDBJ databases">
        <title>Multicomponent nature underlies the extraordinary mechanical properties of spider dragline silk.</title>
        <authorList>
            <person name="Kono N."/>
            <person name="Nakamura H."/>
            <person name="Mori M."/>
            <person name="Yoshida Y."/>
            <person name="Ohtoshi R."/>
            <person name="Malay A.D."/>
            <person name="Moran D.A.P."/>
            <person name="Tomita M."/>
            <person name="Numata K."/>
            <person name="Arakawa K."/>
        </authorList>
    </citation>
    <scope>NUCLEOTIDE SEQUENCE</scope>
</reference>
<dbReference type="AlphaFoldDB" id="A0A8X6P6S3"/>
<accession>A0A8X6P6S3</accession>
<sequence>MDEYSNVKLSDTHFLYRAADCTRNVSRNGRAPHQTIFSHSAQKVAGEWLFRKSYRESRAIDDDAGHLGVCPTSCRKQDSSAND</sequence>
<keyword evidence="2" id="KW-1185">Reference proteome</keyword>
<dbReference type="EMBL" id="BMAW01065638">
    <property type="protein sequence ID" value="GFT51349.1"/>
    <property type="molecule type" value="Genomic_DNA"/>
</dbReference>
<evidence type="ECO:0000313" key="1">
    <source>
        <dbReference type="EMBL" id="GFT51349.1"/>
    </source>
</evidence>
<gene>
    <name evidence="1" type="ORF">NPIL_214141</name>
</gene>
<evidence type="ECO:0000313" key="2">
    <source>
        <dbReference type="Proteomes" id="UP000887013"/>
    </source>
</evidence>